<dbReference type="SMART" id="SM00028">
    <property type="entry name" value="TPR"/>
    <property type="match status" value="3"/>
</dbReference>
<dbReference type="InterPro" id="IPR035994">
    <property type="entry name" value="Nucleoside_phosphorylase_sf"/>
</dbReference>
<keyword evidence="3" id="KW-1185">Reference proteome</keyword>
<dbReference type="InterPro" id="IPR027417">
    <property type="entry name" value="P-loop_NTPase"/>
</dbReference>
<sequence>MTLKCLSRDAYRVGWICPLEVEQIAAMEMLDEEHQPLPQPSGDTNVYNLGSINNHNVVIAGLPRAGNCSAATVVTQMRMTFPNLKYGLLVGIGGGVPTKTECGMIRLGHVVVSEPTGIHSGAVQYDHGKAKTGHFERKGSLALPPTALLNAAREVAVRRQRLDYDPIWMNIKRIQTSRRTLRRFMFPGASNDHLYPSGYTHGQQGISCGESGCDPRQRIERPTDEEGDSFIVVHRGTIASGELVIKDAQMRDDLAQEHGVLCFEMEAAGALTDFPCMVIRGISDYCDSHKNDQWHGYAAAVAAAYARQLFFHMSIEEVQRNSNPTPTTFELPLNLSEISEVNRFVAREDQLKRIQEIVNTTVGRGTAVVHGLGGIGKTQLAIAYIKRNRPYYSAALWLNAKDETALKQSFARAAEWIVRHYPSLAYIESALESRDLDETVKAVNRWLDEPMNERWLVVYDNYDNPLLGNQTGKSLAPASFVEASTNSDDDEDLAKAFDLRKFLPKTDHGAIVVTTRSSMVKLGQTLHLRKLEDINDSLEVLASISGHPVAADLARELDGLPLALATAGAYLEQVSISYAEYLQLYRESWQRLHEETPQLAAYDQTLYSTWNLSYRYIQQQSPIAAMLLRQWAYFASEDLWYELLEDSGPEKPEWLGALTENKLTFHASLRILCSHGLVEADPTTTLQLVESRGYSVHGCVHSWMIHVLNQGLDKSMAWTAVQCVARHVPGDDEHAFWLVQRRLIAHADRCLEILRKQEVEDGDVGALSHLGYLYADQGRLQEAEAMHKQALEGYEKAWGQEHTSTLNTVNNLGTLYKRQGRLQEAEAMYERALEGYEKAWGQEHTSTLSTVNNLGILYKSQGRLQEAEAMYKRALEGYEKAFGATLPFTYIPALNTLTCYGLLCENNAKVDTALLYYQRALVGIEAVWGQDSERYTWLFNRLSSLQRDKCEITDEEFVQKGTKKRGTMWKKVRAKLSATTSIPVTIPKDGLLPKSMIKGIISTFLSNEWSNLDPETLIVTRNTGYANTNCVVERPKPKSNTHSEPLKVFLKLHGELDGEIEVFKHLVPNKHEEAQLCSDYAQSGLGAKVYGFFQTQDGTFGRIDEFLDARNLEPADVEDAHIRAEVARENAVFHTMPTQREKKSVQLYYDAVTRELARYHKMEKLKKLAIEGGVNMDDLVDYDFVSRIRQVTDRLDSIGGKKGWCIHDVQFMNTMVKNNPKEGERKIVLIDFEFVFQNYRGFDIGGHFLQKMFQWFDEENKIATCRPYTEEEKRHFCEEYAKQWNEQTGDSDTGEQVFMESELGFMLAITFEIHNMLCYMDQDDDKDPLSILGLNKLFEEFVNQYEKLGLGS</sequence>
<dbReference type="Proteomes" id="UP000053732">
    <property type="component" value="Unassembled WGS sequence"/>
</dbReference>
<dbReference type="Pfam" id="PF13424">
    <property type="entry name" value="TPR_12"/>
    <property type="match status" value="1"/>
</dbReference>
<organism evidence="2 3">
    <name type="scientific">Penicillium camemberti (strain FM 013)</name>
    <dbReference type="NCBI Taxonomy" id="1429867"/>
    <lineage>
        <taxon>Eukaryota</taxon>
        <taxon>Fungi</taxon>
        <taxon>Dikarya</taxon>
        <taxon>Ascomycota</taxon>
        <taxon>Pezizomycotina</taxon>
        <taxon>Eurotiomycetes</taxon>
        <taxon>Eurotiomycetidae</taxon>
        <taxon>Eurotiales</taxon>
        <taxon>Aspergillaceae</taxon>
        <taxon>Penicillium</taxon>
    </lineage>
</organism>
<dbReference type="GO" id="GO:0003824">
    <property type="term" value="F:catalytic activity"/>
    <property type="evidence" value="ECO:0007669"/>
    <property type="project" value="InterPro"/>
</dbReference>
<dbReference type="PROSITE" id="PS50005">
    <property type="entry name" value="TPR"/>
    <property type="match status" value="2"/>
</dbReference>
<dbReference type="Pfam" id="PF13374">
    <property type="entry name" value="TPR_10"/>
    <property type="match status" value="1"/>
</dbReference>
<dbReference type="Gene3D" id="1.25.40.10">
    <property type="entry name" value="Tetratricopeptide repeat domain"/>
    <property type="match status" value="1"/>
</dbReference>
<dbReference type="Pfam" id="PF01633">
    <property type="entry name" value="Choline_kinase"/>
    <property type="match status" value="1"/>
</dbReference>
<dbReference type="InterPro" id="IPR011009">
    <property type="entry name" value="Kinase-like_dom_sf"/>
</dbReference>
<dbReference type="SUPFAM" id="SSF48452">
    <property type="entry name" value="TPR-like"/>
    <property type="match status" value="1"/>
</dbReference>
<evidence type="ECO:0000256" key="1">
    <source>
        <dbReference type="PROSITE-ProRule" id="PRU00339"/>
    </source>
</evidence>
<keyword evidence="1" id="KW-0802">TPR repeat</keyword>
<dbReference type="InterPro" id="IPR011990">
    <property type="entry name" value="TPR-like_helical_dom_sf"/>
</dbReference>
<dbReference type="InterPro" id="IPR019734">
    <property type="entry name" value="TPR_rpt"/>
</dbReference>
<dbReference type="InterPro" id="IPR053137">
    <property type="entry name" value="NLR-like"/>
</dbReference>
<evidence type="ECO:0000313" key="3">
    <source>
        <dbReference type="Proteomes" id="UP000053732"/>
    </source>
</evidence>
<proteinExistence type="predicted"/>
<dbReference type="SUPFAM" id="SSF52540">
    <property type="entry name" value="P-loop containing nucleoside triphosphate hydrolases"/>
    <property type="match status" value="1"/>
</dbReference>
<dbReference type="PANTHER" id="PTHR46082">
    <property type="entry name" value="ATP/GTP-BINDING PROTEIN-RELATED"/>
    <property type="match status" value="1"/>
</dbReference>
<evidence type="ECO:0000313" key="2">
    <source>
        <dbReference type="EMBL" id="CRL29920.1"/>
    </source>
</evidence>
<dbReference type="SUPFAM" id="SSF53167">
    <property type="entry name" value="Purine and uridine phosphorylases"/>
    <property type="match status" value="1"/>
</dbReference>
<dbReference type="Gene3D" id="3.90.1200.10">
    <property type="match status" value="1"/>
</dbReference>
<reference evidence="2 3" key="1">
    <citation type="journal article" date="2014" name="Nat. Commun.">
        <title>Multiple recent horizontal transfers of a large genomic region in cheese making fungi.</title>
        <authorList>
            <person name="Cheeseman K."/>
            <person name="Ropars J."/>
            <person name="Renault P."/>
            <person name="Dupont J."/>
            <person name="Gouzy J."/>
            <person name="Branca A."/>
            <person name="Abraham A.L."/>
            <person name="Ceppi M."/>
            <person name="Conseiller E."/>
            <person name="Debuchy R."/>
            <person name="Malagnac F."/>
            <person name="Goarin A."/>
            <person name="Silar P."/>
            <person name="Lacoste S."/>
            <person name="Sallet E."/>
            <person name="Bensimon A."/>
            <person name="Giraud T."/>
            <person name="Brygoo Y."/>
        </authorList>
    </citation>
    <scope>NUCLEOTIDE SEQUENCE [LARGE SCALE GENOMIC DNA]</scope>
    <source>
        <strain evidence="3">FM 013</strain>
    </source>
</reference>
<dbReference type="SUPFAM" id="SSF56112">
    <property type="entry name" value="Protein kinase-like (PK-like)"/>
    <property type="match status" value="1"/>
</dbReference>
<gene>
    <name evidence="2" type="ORF">PCAMFM013_S041g000062</name>
</gene>
<dbReference type="Gene3D" id="3.40.50.1580">
    <property type="entry name" value="Nucleoside phosphorylase domain"/>
    <property type="match status" value="1"/>
</dbReference>
<name>A0A0G4PTV8_PENC3</name>
<dbReference type="Gene3D" id="3.40.50.300">
    <property type="entry name" value="P-loop containing nucleotide triphosphate hydrolases"/>
    <property type="match status" value="1"/>
</dbReference>
<feature type="repeat" description="TPR" evidence="1">
    <location>
        <begin position="806"/>
        <end position="839"/>
    </location>
</feature>
<dbReference type="Gene3D" id="3.30.200.20">
    <property type="entry name" value="Phosphorylase Kinase, domain 1"/>
    <property type="match status" value="1"/>
</dbReference>
<feature type="repeat" description="TPR" evidence="1">
    <location>
        <begin position="848"/>
        <end position="881"/>
    </location>
</feature>
<dbReference type="STRING" id="1429867.A0A0G4PTV8"/>
<protein>
    <submittedName>
        <fullName evidence="2">Nucleoside phosphorylase</fullName>
    </submittedName>
</protein>
<dbReference type="EMBL" id="HG793174">
    <property type="protein sequence ID" value="CRL29920.1"/>
    <property type="molecule type" value="Genomic_DNA"/>
</dbReference>
<accession>A0A0G4PTV8</accession>
<dbReference type="GO" id="GO:0009116">
    <property type="term" value="P:nucleoside metabolic process"/>
    <property type="evidence" value="ECO:0007669"/>
    <property type="project" value="InterPro"/>
</dbReference>
<dbReference type="PANTHER" id="PTHR46082:SF6">
    <property type="entry name" value="AAA+ ATPASE DOMAIN-CONTAINING PROTEIN-RELATED"/>
    <property type="match status" value="1"/>
</dbReference>